<keyword evidence="1" id="KW-0472">Membrane</keyword>
<gene>
    <name evidence="2" type="ORF">PRZ48_013696</name>
</gene>
<name>A0ABR0E1T7_ZASCE</name>
<evidence type="ECO:0008006" key="4">
    <source>
        <dbReference type="Google" id="ProtNLM"/>
    </source>
</evidence>
<keyword evidence="3" id="KW-1185">Reference proteome</keyword>
<dbReference type="PANTHER" id="PTHR12224:SF0">
    <property type="entry name" value="BETA-1,4-MANNOSYL-GLYCOPROTEIN 4-BETA-N-ACETYLGLUCOSAMINYLTRANSFERASE"/>
    <property type="match status" value="1"/>
</dbReference>
<evidence type="ECO:0000313" key="2">
    <source>
        <dbReference type="EMBL" id="KAK4495365.1"/>
    </source>
</evidence>
<proteinExistence type="predicted"/>
<dbReference type="PANTHER" id="PTHR12224">
    <property type="entry name" value="BETA-1,4-MANNOSYL-GLYCOPROTEIN BETA-1,4-N-ACETYLGLUCOSAMINYL-TRANSFERASE"/>
    <property type="match status" value="1"/>
</dbReference>
<keyword evidence="1" id="KW-1133">Transmembrane helix</keyword>
<keyword evidence="1" id="KW-0812">Transmembrane</keyword>
<organism evidence="2 3">
    <name type="scientific">Zasmidium cellare</name>
    <name type="common">Wine cellar mold</name>
    <name type="synonym">Racodium cellare</name>
    <dbReference type="NCBI Taxonomy" id="395010"/>
    <lineage>
        <taxon>Eukaryota</taxon>
        <taxon>Fungi</taxon>
        <taxon>Dikarya</taxon>
        <taxon>Ascomycota</taxon>
        <taxon>Pezizomycotina</taxon>
        <taxon>Dothideomycetes</taxon>
        <taxon>Dothideomycetidae</taxon>
        <taxon>Mycosphaerellales</taxon>
        <taxon>Mycosphaerellaceae</taxon>
        <taxon>Zasmidium</taxon>
    </lineage>
</organism>
<feature type="transmembrane region" description="Helical" evidence="1">
    <location>
        <begin position="10"/>
        <end position="27"/>
    </location>
</feature>
<dbReference type="InterPro" id="IPR006813">
    <property type="entry name" value="Glyco_trans_17"/>
</dbReference>
<accession>A0ABR0E1T7</accession>
<dbReference type="Pfam" id="PF04724">
    <property type="entry name" value="Glyco_transf_17"/>
    <property type="match status" value="2"/>
</dbReference>
<protein>
    <recommendedName>
        <fullName evidence="4">Glycosyltransferase family 17 protein</fullName>
    </recommendedName>
</protein>
<reference evidence="2 3" key="1">
    <citation type="journal article" date="2023" name="G3 (Bethesda)">
        <title>A chromosome-level genome assembly of Zasmidium syzygii isolated from banana leaves.</title>
        <authorList>
            <person name="van Westerhoven A.C."/>
            <person name="Mehrabi R."/>
            <person name="Talebi R."/>
            <person name="Steentjes M.B.F."/>
            <person name="Corcolon B."/>
            <person name="Chong P.A."/>
            <person name="Kema G.H.J."/>
            <person name="Seidl M.F."/>
        </authorList>
    </citation>
    <scope>NUCLEOTIDE SEQUENCE [LARGE SCALE GENOMIC DNA]</scope>
    <source>
        <strain evidence="2 3">P124</strain>
    </source>
</reference>
<evidence type="ECO:0000313" key="3">
    <source>
        <dbReference type="Proteomes" id="UP001305779"/>
    </source>
</evidence>
<dbReference type="EMBL" id="JAXOVC010000012">
    <property type="protein sequence ID" value="KAK4495365.1"/>
    <property type="molecule type" value="Genomic_DNA"/>
</dbReference>
<dbReference type="Proteomes" id="UP001305779">
    <property type="component" value="Unassembled WGS sequence"/>
</dbReference>
<comment type="caution">
    <text evidence="2">The sequence shown here is derived from an EMBL/GenBank/DDBJ whole genome shotgun (WGS) entry which is preliminary data.</text>
</comment>
<sequence length="374" mass="43396">MLLSRSRRRVWWWVAVGTVLVLAVWVVRHDAYRGHSLRWDVVQKYMEPGPNDFAARKALCKAHDFTPSTSPNKKLYDLILLSTELDWLEIRLNTLGPYVSYFVILESPTTFSGNLKPTLLDDPVHWNRFKDFHDKIIHRIVEDPINSTRAWDHEDFFRNAMLTSVFPSLKGTKAAPKKGDVLLVSDVDELIRPETALLLKACEIPRRLTLMSQFFYYSFQWRHVGPPWPHPQATTFMGSVEGTLRPNDLRMDILPPSSLLARPFTSLRRWYDRATLQDAGWHCSSCFATVAEFQTKMASFSHKSLNTEANRDPGTIVERVRKGVDLFGREGEKYEFLDKERMDLPGFVEREWMERGRFGWLVERTGEDGGFIDL</sequence>
<evidence type="ECO:0000256" key="1">
    <source>
        <dbReference type="SAM" id="Phobius"/>
    </source>
</evidence>